<accession>A0A5M3XUX3</accession>
<dbReference type="SUPFAM" id="SSF53850">
    <property type="entry name" value="Periplasmic binding protein-like II"/>
    <property type="match status" value="1"/>
</dbReference>
<dbReference type="PROSITE" id="PS50931">
    <property type="entry name" value="HTH_LYSR"/>
    <property type="match status" value="1"/>
</dbReference>
<comment type="similarity">
    <text evidence="1">Belongs to the LysR transcriptional regulatory family.</text>
</comment>
<evidence type="ECO:0000256" key="1">
    <source>
        <dbReference type="ARBA" id="ARBA00009437"/>
    </source>
</evidence>
<evidence type="ECO:0000256" key="3">
    <source>
        <dbReference type="ARBA" id="ARBA00023125"/>
    </source>
</evidence>
<proteinExistence type="inferred from homology"/>
<evidence type="ECO:0000256" key="2">
    <source>
        <dbReference type="ARBA" id="ARBA00023015"/>
    </source>
</evidence>
<organism evidence="6 7">
    <name type="scientific">Acrocarpospora pleiomorpha</name>
    <dbReference type="NCBI Taxonomy" id="90975"/>
    <lineage>
        <taxon>Bacteria</taxon>
        <taxon>Bacillati</taxon>
        <taxon>Actinomycetota</taxon>
        <taxon>Actinomycetes</taxon>
        <taxon>Streptosporangiales</taxon>
        <taxon>Streptosporangiaceae</taxon>
        <taxon>Acrocarpospora</taxon>
    </lineage>
</organism>
<feature type="domain" description="HTH lysR-type" evidence="5">
    <location>
        <begin position="24"/>
        <end position="82"/>
    </location>
</feature>
<name>A0A5M3XUX3_9ACTN</name>
<dbReference type="Pfam" id="PF00126">
    <property type="entry name" value="HTH_1"/>
    <property type="match status" value="1"/>
</dbReference>
<dbReference type="GO" id="GO:0032993">
    <property type="term" value="C:protein-DNA complex"/>
    <property type="evidence" value="ECO:0007669"/>
    <property type="project" value="TreeGrafter"/>
</dbReference>
<keyword evidence="7" id="KW-1185">Reference proteome</keyword>
<dbReference type="PANTHER" id="PTHR30346">
    <property type="entry name" value="TRANSCRIPTIONAL DUAL REGULATOR HCAR-RELATED"/>
    <property type="match status" value="1"/>
</dbReference>
<dbReference type="SUPFAM" id="SSF46785">
    <property type="entry name" value="Winged helix' DNA-binding domain"/>
    <property type="match status" value="1"/>
</dbReference>
<evidence type="ECO:0000256" key="4">
    <source>
        <dbReference type="ARBA" id="ARBA00023163"/>
    </source>
</evidence>
<protein>
    <submittedName>
        <fullName evidence="6">LysR family transcriptional regulator</fullName>
    </submittedName>
</protein>
<gene>
    <name evidence="6" type="ORF">Aple_075990</name>
</gene>
<dbReference type="AlphaFoldDB" id="A0A5M3XUX3"/>
<dbReference type="OrthoDB" id="3461141at2"/>
<evidence type="ECO:0000259" key="5">
    <source>
        <dbReference type="PROSITE" id="PS50931"/>
    </source>
</evidence>
<dbReference type="GO" id="GO:0003677">
    <property type="term" value="F:DNA binding"/>
    <property type="evidence" value="ECO:0007669"/>
    <property type="project" value="UniProtKB-KW"/>
</dbReference>
<evidence type="ECO:0000313" key="6">
    <source>
        <dbReference type="EMBL" id="GES24700.1"/>
    </source>
</evidence>
<dbReference type="RefSeq" id="WP_155349520.1">
    <property type="nucleotide sequence ID" value="NZ_BAAAHM010000045.1"/>
</dbReference>
<dbReference type="InterPro" id="IPR000847">
    <property type="entry name" value="LysR_HTH_N"/>
</dbReference>
<dbReference type="InterPro" id="IPR036390">
    <property type="entry name" value="WH_DNA-bd_sf"/>
</dbReference>
<dbReference type="Gene3D" id="3.40.190.10">
    <property type="entry name" value="Periplasmic binding protein-like II"/>
    <property type="match status" value="2"/>
</dbReference>
<dbReference type="InterPro" id="IPR005119">
    <property type="entry name" value="LysR_subst-bd"/>
</dbReference>
<dbReference type="PANTHER" id="PTHR30346:SF0">
    <property type="entry name" value="HCA OPERON TRANSCRIPTIONAL ACTIVATOR HCAR"/>
    <property type="match status" value="1"/>
</dbReference>
<dbReference type="Proteomes" id="UP000377595">
    <property type="component" value="Unassembled WGS sequence"/>
</dbReference>
<comment type="caution">
    <text evidence="6">The sequence shown here is derived from an EMBL/GenBank/DDBJ whole genome shotgun (WGS) entry which is preliminary data.</text>
</comment>
<dbReference type="Pfam" id="PF03466">
    <property type="entry name" value="LysR_substrate"/>
    <property type="match status" value="1"/>
</dbReference>
<sequence length="326" mass="35955">MHVDAESRIDWIEGPARSAAAPPFSLRQLWYFVAVAEAGSISAAAESLRVSHSAVSLAVTELERTLKVQLCVRRKAHGIILTQAGHETLRRARELLRQAEDMNLGVRGTSLNGPLSLGCYLTLAPTLLPRLLAEFGRVNPAVTVSFSEDTADALQRRALEGELELVILYDMTVQPGLERVELFRARPHVVLPADHPLALASDTHVSLRDLADEPMVLYDSSPSSTHTLLLCTQAGIRPKVRHTTTNFETARGLVGRGLGWAILIQRPPNDRTYEDLQVAHRDIVELEDYSVAVILGWAAGSKRTRRAEAFAQHCIDTFRPRADRAV</sequence>
<keyword evidence="4" id="KW-0804">Transcription</keyword>
<dbReference type="EMBL" id="BLAF01000055">
    <property type="protein sequence ID" value="GES24700.1"/>
    <property type="molecule type" value="Genomic_DNA"/>
</dbReference>
<dbReference type="GO" id="GO:0003700">
    <property type="term" value="F:DNA-binding transcription factor activity"/>
    <property type="evidence" value="ECO:0007669"/>
    <property type="project" value="InterPro"/>
</dbReference>
<keyword evidence="3" id="KW-0238">DNA-binding</keyword>
<reference evidence="6 7" key="1">
    <citation type="submission" date="2019-10" db="EMBL/GenBank/DDBJ databases">
        <title>Whole genome shotgun sequence of Acrocarpospora pleiomorpha NBRC 16267.</title>
        <authorList>
            <person name="Ichikawa N."/>
            <person name="Kimura A."/>
            <person name="Kitahashi Y."/>
            <person name="Komaki H."/>
            <person name="Oguchi A."/>
        </authorList>
    </citation>
    <scope>NUCLEOTIDE SEQUENCE [LARGE SCALE GENOMIC DNA]</scope>
    <source>
        <strain evidence="6 7">NBRC 16267</strain>
    </source>
</reference>
<dbReference type="FunFam" id="1.10.10.10:FF:000001">
    <property type="entry name" value="LysR family transcriptional regulator"/>
    <property type="match status" value="1"/>
</dbReference>
<dbReference type="Gene3D" id="1.10.10.10">
    <property type="entry name" value="Winged helix-like DNA-binding domain superfamily/Winged helix DNA-binding domain"/>
    <property type="match status" value="1"/>
</dbReference>
<keyword evidence="2" id="KW-0805">Transcription regulation</keyword>
<evidence type="ECO:0000313" key="7">
    <source>
        <dbReference type="Proteomes" id="UP000377595"/>
    </source>
</evidence>
<dbReference type="InterPro" id="IPR036388">
    <property type="entry name" value="WH-like_DNA-bd_sf"/>
</dbReference>